<name>A0A5C3QJD1_9AGAR</name>
<feature type="signal peptide" evidence="1">
    <location>
        <begin position="1"/>
        <end position="21"/>
    </location>
</feature>
<feature type="chain" id="PRO_5022674287" evidence="1">
    <location>
        <begin position="22"/>
        <end position="51"/>
    </location>
</feature>
<dbReference type="EMBL" id="ML178829">
    <property type="protein sequence ID" value="TFL00359.1"/>
    <property type="molecule type" value="Genomic_DNA"/>
</dbReference>
<organism evidence="2 3">
    <name type="scientific">Pterulicium gracile</name>
    <dbReference type="NCBI Taxonomy" id="1884261"/>
    <lineage>
        <taxon>Eukaryota</taxon>
        <taxon>Fungi</taxon>
        <taxon>Dikarya</taxon>
        <taxon>Basidiomycota</taxon>
        <taxon>Agaricomycotina</taxon>
        <taxon>Agaricomycetes</taxon>
        <taxon>Agaricomycetidae</taxon>
        <taxon>Agaricales</taxon>
        <taxon>Pleurotineae</taxon>
        <taxon>Pterulaceae</taxon>
        <taxon>Pterulicium</taxon>
    </lineage>
</organism>
<reference evidence="2 3" key="1">
    <citation type="journal article" date="2019" name="Nat. Ecol. Evol.">
        <title>Megaphylogeny resolves global patterns of mushroom evolution.</title>
        <authorList>
            <person name="Varga T."/>
            <person name="Krizsan K."/>
            <person name="Foldi C."/>
            <person name="Dima B."/>
            <person name="Sanchez-Garcia M."/>
            <person name="Sanchez-Ramirez S."/>
            <person name="Szollosi G.J."/>
            <person name="Szarkandi J.G."/>
            <person name="Papp V."/>
            <person name="Albert L."/>
            <person name="Andreopoulos W."/>
            <person name="Angelini C."/>
            <person name="Antonin V."/>
            <person name="Barry K.W."/>
            <person name="Bougher N.L."/>
            <person name="Buchanan P."/>
            <person name="Buyck B."/>
            <person name="Bense V."/>
            <person name="Catcheside P."/>
            <person name="Chovatia M."/>
            <person name="Cooper J."/>
            <person name="Damon W."/>
            <person name="Desjardin D."/>
            <person name="Finy P."/>
            <person name="Geml J."/>
            <person name="Haridas S."/>
            <person name="Hughes K."/>
            <person name="Justo A."/>
            <person name="Karasinski D."/>
            <person name="Kautmanova I."/>
            <person name="Kiss B."/>
            <person name="Kocsube S."/>
            <person name="Kotiranta H."/>
            <person name="LaButti K.M."/>
            <person name="Lechner B.E."/>
            <person name="Liimatainen K."/>
            <person name="Lipzen A."/>
            <person name="Lukacs Z."/>
            <person name="Mihaltcheva S."/>
            <person name="Morgado L.N."/>
            <person name="Niskanen T."/>
            <person name="Noordeloos M.E."/>
            <person name="Ohm R.A."/>
            <person name="Ortiz-Santana B."/>
            <person name="Ovrebo C."/>
            <person name="Racz N."/>
            <person name="Riley R."/>
            <person name="Savchenko A."/>
            <person name="Shiryaev A."/>
            <person name="Soop K."/>
            <person name="Spirin V."/>
            <person name="Szebenyi C."/>
            <person name="Tomsovsky M."/>
            <person name="Tulloss R.E."/>
            <person name="Uehling J."/>
            <person name="Grigoriev I.V."/>
            <person name="Vagvolgyi C."/>
            <person name="Papp T."/>
            <person name="Martin F.M."/>
            <person name="Miettinen O."/>
            <person name="Hibbett D.S."/>
            <person name="Nagy L.G."/>
        </authorList>
    </citation>
    <scope>NUCLEOTIDE SEQUENCE [LARGE SCALE GENOMIC DNA]</scope>
    <source>
        <strain evidence="2 3">CBS 309.79</strain>
    </source>
</reference>
<proteinExistence type="predicted"/>
<evidence type="ECO:0000313" key="3">
    <source>
        <dbReference type="Proteomes" id="UP000305067"/>
    </source>
</evidence>
<evidence type="ECO:0000256" key="1">
    <source>
        <dbReference type="SAM" id="SignalP"/>
    </source>
</evidence>
<keyword evidence="1" id="KW-0732">Signal</keyword>
<dbReference type="AlphaFoldDB" id="A0A5C3QJD1"/>
<sequence length="51" mass="5407">MKVYSQLIASLILSISLLVGAIPTPKSLYSADALQGAPQPARILNDNIIVE</sequence>
<keyword evidence="3" id="KW-1185">Reference proteome</keyword>
<accession>A0A5C3QJD1</accession>
<evidence type="ECO:0000313" key="2">
    <source>
        <dbReference type="EMBL" id="TFL00359.1"/>
    </source>
</evidence>
<gene>
    <name evidence="2" type="ORF">BDV98DRAFT_605425</name>
</gene>
<protein>
    <submittedName>
        <fullName evidence="2">Uncharacterized protein</fullName>
    </submittedName>
</protein>
<dbReference type="Proteomes" id="UP000305067">
    <property type="component" value="Unassembled WGS sequence"/>
</dbReference>